<accession>A0A1B4G2H6</accession>
<dbReference type="EMBL" id="CP013389">
    <property type="protein sequence ID" value="AOJ10134.1"/>
    <property type="molecule type" value="Genomic_DNA"/>
</dbReference>
<proteinExistence type="predicted"/>
<evidence type="ECO:0000313" key="1">
    <source>
        <dbReference type="EMBL" id="AOJ10134.1"/>
    </source>
</evidence>
<name>A0A1B4G2H6_9BURK</name>
<protein>
    <submittedName>
        <fullName evidence="1">Uncharacterized protein</fullName>
    </submittedName>
</protein>
<evidence type="ECO:0000313" key="2">
    <source>
        <dbReference type="Proteomes" id="UP000067711"/>
    </source>
</evidence>
<gene>
    <name evidence="1" type="ORF">WS71_23135</name>
</gene>
<dbReference type="AlphaFoldDB" id="A0A1B4G2H6"/>
<dbReference type="Proteomes" id="UP000067711">
    <property type="component" value="Chromosome 1"/>
</dbReference>
<organism evidence="1 2">
    <name type="scientific">Burkholderia mayonis</name>
    <dbReference type="NCBI Taxonomy" id="1385591"/>
    <lineage>
        <taxon>Bacteria</taxon>
        <taxon>Pseudomonadati</taxon>
        <taxon>Pseudomonadota</taxon>
        <taxon>Betaproteobacteria</taxon>
        <taxon>Burkholderiales</taxon>
        <taxon>Burkholderiaceae</taxon>
        <taxon>Burkholderia</taxon>
        <taxon>pseudomallei group</taxon>
    </lineage>
</organism>
<sequence length="71" mass="7960">MMSARAGFHDNRAGVKRGEELDQLLAVHLLAKHRFAAPVLAVKVKRMLTQIYSNQRHVLHDGLSQKSTLQA</sequence>
<reference evidence="1 2" key="1">
    <citation type="submission" date="2015-12" db="EMBL/GenBank/DDBJ databases">
        <title>Diversity of Burkholderia near neighbor genomes.</title>
        <authorList>
            <person name="Sahl J."/>
            <person name="Wagner D."/>
            <person name="Keim P."/>
        </authorList>
    </citation>
    <scope>NUCLEOTIDE SEQUENCE [LARGE SCALE GENOMIC DNA]</scope>
    <source>
        <strain evidence="1 2">BDU8</strain>
    </source>
</reference>